<dbReference type="InterPro" id="IPR016874">
    <property type="entry name" value="TcmP-like"/>
</dbReference>
<dbReference type="GO" id="GO:0032259">
    <property type="term" value="P:methylation"/>
    <property type="evidence" value="ECO:0007669"/>
    <property type="project" value="UniProtKB-KW"/>
</dbReference>
<evidence type="ECO:0000256" key="2">
    <source>
        <dbReference type="ARBA" id="ARBA00022679"/>
    </source>
</evidence>
<comment type="caution">
    <text evidence="3">The sequence shown here is derived from an EMBL/GenBank/DDBJ whole genome shotgun (WGS) entry which is preliminary data.</text>
</comment>
<dbReference type="RefSeq" id="WP_310365422.1">
    <property type="nucleotide sequence ID" value="NZ_JAVDYB010000001.1"/>
</dbReference>
<gene>
    <name evidence="3" type="ORF">J2S41_001785</name>
</gene>
<name>A0AAE4C8V2_9ACTN</name>
<organism evidence="3 4">
    <name type="scientific">Catenuloplanes atrovinosus</name>
    <dbReference type="NCBI Taxonomy" id="137266"/>
    <lineage>
        <taxon>Bacteria</taxon>
        <taxon>Bacillati</taxon>
        <taxon>Actinomycetota</taxon>
        <taxon>Actinomycetes</taxon>
        <taxon>Micromonosporales</taxon>
        <taxon>Micromonosporaceae</taxon>
        <taxon>Catenuloplanes</taxon>
    </lineage>
</organism>
<dbReference type="Proteomes" id="UP001183643">
    <property type="component" value="Unassembled WGS sequence"/>
</dbReference>
<keyword evidence="4" id="KW-1185">Reference proteome</keyword>
<dbReference type="Pfam" id="PF04072">
    <property type="entry name" value="LCM"/>
    <property type="match status" value="1"/>
</dbReference>
<accession>A0AAE4C8V2</accession>
<dbReference type="GO" id="GO:0008168">
    <property type="term" value="F:methyltransferase activity"/>
    <property type="evidence" value="ECO:0007669"/>
    <property type="project" value="UniProtKB-KW"/>
</dbReference>
<dbReference type="PIRSF" id="PIRSF028177">
    <property type="entry name" value="Polyketide_synth_Omtfrase_TcmP"/>
    <property type="match status" value="1"/>
</dbReference>
<dbReference type="SUPFAM" id="SSF53335">
    <property type="entry name" value="S-adenosyl-L-methionine-dependent methyltransferases"/>
    <property type="match status" value="1"/>
</dbReference>
<protein>
    <submittedName>
        <fullName evidence="3">Methyltransferase (TIGR00027 family)</fullName>
    </submittedName>
</protein>
<proteinExistence type="predicted"/>
<dbReference type="InterPro" id="IPR007213">
    <property type="entry name" value="Ppm1/Ppm2/Tcmp"/>
</dbReference>
<reference evidence="3" key="1">
    <citation type="submission" date="2023-07" db="EMBL/GenBank/DDBJ databases">
        <title>Sequencing the genomes of 1000 actinobacteria strains.</title>
        <authorList>
            <person name="Klenk H.-P."/>
        </authorList>
    </citation>
    <scope>NUCLEOTIDE SEQUENCE</scope>
    <source>
        <strain evidence="3">DSM 44707</strain>
    </source>
</reference>
<dbReference type="InterPro" id="IPR029063">
    <property type="entry name" value="SAM-dependent_MTases_sf"/>
</dbReference>
<sequence>MVRVRLTEARETLLVTLYARALDARAAHPVLGDTMAAAAVDAIDYDFSATGISPQMAPTVAVRARFLDGWVREFLREHDGEVTVVHLGAGLDTRVWRVDPRPGAEWYDVDFPDVVELRHTLFPDRPGYHTIGASVTDDGWLDRIPAGHPTLAIAEGLSMYLTEEQGISLLRRITGRFGEGTTIAFDAFNRLAIRAQKLNPAVRLSGATLHWSVDDPHDPVRAVPGLRLRDAVDAITAPGTEELPRVTRLLGSALRPIPAVRHMSRYLRYER</sequence>
<dbReference type="PANTHER" id="PTHR43619">
    <property type="entry name" value="S-ADENOSYL-L-METHIONINE-DEPENDENT METHYLTRANSFERASE YKTD-RELATED"/>
    <property type="match status" value="1"/>
</dbReference>
<dbReference type="Gene3D" id="3.40.50.150">
    <property type="entry name" value="Vaccinia Virus protein VP39"/>
    <property type="match status" value="1"/>
</dbReference>
<dbReference type="PANTHER" id="PTHR43619:SF2">
    <property type="entry name" value="S-ADENOSYL-L-METHIONINE-DEPENDENT METHYLTRANSFERASES SUPERFAMILY PROTEIN"/>
    <property type="match status" value="1"/>
</dbReference>
<evidence type="ECO:0000256" key="1">
    <source>
        <dbReference type="ARBA" id="ARBA00022603"/>
    </source>
</evidence>
<keyword evidence="1 3" id="KW-0489">Methyltransferase</keyword>
<evidence type="ECO:0000313" key="3">
    <source>
        <dbReference type="EMBL" id="MDR7275007.1"/>
    </source>
</evidence>
<dbReference type="EMBL" id="JAVDYB010000001">
    <property type="protein sequence ID" value="MDR7275007.1"/>
    <property type="molecule type" value="Genomic_DNA"/>
</dbReference>
<dbReference type="AlphaFoldDB" id="A0AAE4C8V2"/>
<evidence type="ECO:0000313" key="4">
    <source>
        <dbReference type="Proteomes" id="UP001183643"/>
    </source>
</evidence>
<keyword evidence="2" id="KW-0808">Transferase</keyword>